<organism evidence="1 2">
    <name type="scientific">Neisseria elongata subsp. glycolytica ATCC 29315</name>
    <dbReference type="NCBI Taxonomy" id="546263"/>
    <lineage>
        <taxon>Bacteria</taxon>
        <taxon>Pseudomonadati</taxon>
        <taxon>Pseudomonadota</taxon>
        <taxon>Betaproteobacteria</taxon>
        <taxon>Neisseriales</taxon>
        <taxon>Neisseriaceae</taxon>
        <taxon>Neisseria</taxon>
    </lineage>
</organism>
<name>D4DR34_NEIEG</name>
<comment type="caution">
    <text evidence="1">The sequence shown here is derived from an EMBL/GenBank/DDBJ whole genome shotgun (WGS) entry which is preliminary data.</text>
</comment>
<proteinExistence type="predicted"/>
<dbReference type="Proteomes" id="UP000005536">
    <property type="component" value="Unassembled WGS sequence"/>
</dbReference>
<evidence type="ECO:0000313" key="1">
    <source>
        <dbReference type="EMBL" id="EFE49782.1"/>
    </source>
</evidence>
<sequence>MAMRQRFEAGGIFRLPLEAFAEATAESVPAPAFGKIELRVEQLYHQTVRQPLPPCISFCFRFGPSYGRQAFAQVVGKFNHAHGIVTCKIGNIAHCFIFLGRDDFSDGLTV</sequence>
<evidence type="ECO:0000313" key="2">
    <source>
        <dbReference type="Proteomes" id="UP000005536"/>
    </source>
</evidence>
<dbReference type="AlphaFoldDB" id="D4DR34"/>
<reference evidence="1 2" key="1">
    <citation type="submission" date="2010-02" db="EMBL/GenBank/DDBJ databases">
        <authorList>
            <person name="Weinstock G."/>
            <person name="Sodergren E."/>
            <person name="Clifton S."/>
            <person name="Fulton L."/>
            <person name="Fulton B."/>
            <person name="Courtney L."/>
            <person name="Fronick C."/>
            <person name="Harrison M."/>
            <person name="Strong C."/>
            <person name="Farmer C."/>
            <person name="Delahaunty K."/>
            <person name="Markovic C."/>
            <person name="Hall O."/>
            <person name="Minx P."/>
            <person name="Tomlinson C."/>
            <person name="Mitreva M."/>
            <person name="Nelson J."/>
            <person name="Hou S."/>
            <person name="Wollam A."/>
            <person name="Pepin K.H."/>
            <person name="Johnson M."/>
            <person name="Bhonagiri V."/>
            <person name="Zhang X."/>
            <person name="Suruliraj S."/>
            <person name="Warren W."/>
            <person name="Chinwalla A."/>
            <person name="Mardis E.R."/>
            <person name="Wilson R.K."/>
        </authorList>
    </citation>
    <scope>NUCLEOTIDE SEQUENCE [LARGE SCALE GENOMIC DNA]</scope>
    <source>
        <strain evidence="1 2">ATCC 29315</strain>
    </source>
</reference>
<accession>D4DR34</accession>
<dbReference type="EMBL" id="ADBF01000042">
    <property type="protein sequence ID" value="EFE49782.1"/>
    <property type="molecule type" value="Genomic_DNA"/>
</dbReference>
<gene>
    <name evidence="1" type="ORF">NEIELOOT_01527</name>
</gene>
<protein>
    <submittedName>
        <fullName evidence="1">Uncharacterized protein</fullName>
    </submittedName>
</protein>